<comment type="caution">
    <text evidence="2">The sequence shown here is derived from an EMBL/GenBank/DDBJ whole genome shotgun (WGS) entry which is preliminary data.</text>
</comment>
<name>A0ABT8KJ02_9BACT</name>
<keyword evidence="3" id="KW-1185">Reference proteome</keyword>
<dbReference type="Pfam" id="PF07366">
    <property type="entry name" value="SnoaL"/>
    <property type="match status" value="1"/>
</dbReference>
<dbReference type="InterPro" id="IPR009959">
    <property type="entry name" value="Cyclase_SnoaL-like"/>
</dbReference>
<dbReference type="Gene3D" id="3.10.450.50">
    <property type="match status" value="1"/>
</dbReference>
<keyword evidence="1" id="KW-0175">Coiled coil</keyword>
<dbReference type="Proteomes" id="UP001172082">
    <property type="component" value="Unassembled WGS sequence"/>
</dbReference>
<dbReference type="PROSITE" id="PS51257">
    <property type="entry name" value="PROKAR_LIPOPROTEIN"/>
    <property type="match status" value="1"/>
</dbReference>
<proteinExistence type="predicted"/>
<accession>A0ABT8KJ02</accession>
<gene>
    <name evidence="2" type="ORF">QQ008_04920</name>
</gene>
<organism evidence="2 3">
    <name type="scientific">Splendidivirga corallicola</name>
    <dbReference type="NCBI Taxonomy" id="3051826"/>
    <lineage>
        <taxon>Bacteria</taxon>
        <taxon>Pseudomonadati</taxon>
        <taxon>Bacteroidota</taxon>
        <taxon>Cytophagia</taxon>
        <taxon>Cytophagales</taxon>
        <taxon>Splendidivirgaceae</taxon>
        <taxon>Splendidivirga</taxon>
    </lineage>
</organism>
<dbReference type="RefSeq" id="WP_346750708.1">
    <property type="nucleotide sequence ID" value="NZ_JAUJEA010000001.1"/>
</dbReference>
<feature type="coiled-coil region" evidence="1">
    <location>
        <begin position="26"/>
        <end position="53"/>
    </location>
</feature>
<dbReference type="EMBL" id="JAUJEA010000001">
    <property type="protein sequence ID" value="MDN5200686.1"/>
    <property type="molecule type" value="Genomic_DNA"/>
</dbReference>
<dbReference type="PANTHER" id="PTHR38436">
    <property type="entry name" value="POLYKETIDE CYCLASE SNOAL-LIKE DOMAIN"/>
    <property type="match status" value="1"/>
</dbReference>
<protein>
    <submittedName>
        <fullName evidence="2">Ester cyclase</fullName>
    </submittedName>
</protein>
<sequence length="191" mass="21919">MKRPLNMAVVVIGLSTLLSCGNDAEVKRLQAQVSELKKELEGFRKEKETVRKNLALYDELDLEAFNNRDMKRIGEIHAPDVKVYNTNNTLTEGMFPTHEAELNFLFKTFSDFDIYEHTIGFGEEDWTAGIAKCRGTFDTPMTLPNGAVIQPTGKKFEVRVATIAKWKDGRIVEEWLFWDNEDWMRQIGVTP</sequence>
<dbReference type="SUPFAM" id="SSF54427">
    <property type="entry name" value="NTF2-like"/>
    <property type="match status" value="1"/>
</dbReference>
<evidence type="ECO:0000313" key="3">
    <source>
        <dbReference type="Proteomes" id="UP001172082"/>
    </source>
</evidence>
<evidence type="ECO:0000313" key="2">
    <source>
        <dbReference type="EMBL" id="MDN5200686.1"/>
    </source>
</evidence>
<dbReference type="InterPro" id="IPR032710">
    <property type="entry name" value="NTF2-like_dom_sf"/>
</dbReference>
<dbReference type="PANTHER" id="PTHR38436:SF1">
    <property type="entry name" value="ESTER CYCLASE"/>
    <property type="match status" value="1"/>
</dbReference>
<evidence type="ECO:0000256" key="1">
    <source>
        <dbReference type="SAM" id="Coils"/>
    </source>
</evidence>
<reference evidence="2" key="1">
    <citation type="submission" date="2023-06" db="EMBL/GenBank/DDBJ databases">
        <title>Genomic of Parafulvivirga corallium.</title>
        <authorList>
            <person name="Wang G."/>
        </authorList>
    </citation>
    <scope>NUCLEOTIDE SEQUENCE</scope>
    <source>
        <strain evidence="2">BMA10</strain>
    </source>
</reference>